<dbReference type="InterPro" id="IPR050090">
    <property type="entry name" value="Tyrosine_recombinase_XerCD"/>
</dbReference>
<evidence type="ECO:0000256" key="1">
    <source>
        <dbReference type="ARBA" id="ARBA00023172"/>
    </source>
</evidence>
<dbReference type="Proteomes" id="UP000295504">
    <property type="component" value="Unassembled WGS sequence"/>
</dbReference>
<dbReference type="InterPro" id="IPR013762">
    <property type="entry name" value="Integrase-like_cat_sf"/>
</dbReference>
<gene>
    <name evidence="3" type="ORF">EDD79_102124</name>
</gene>
<dbReference type="Pfam" id="PF00589">
    <property type="entry name" value="Phage_integrase"/>
    <property type="match status" value="1"/>
</dbReference>
<name>A0A4R2U2M2_9FIRM</name>
<dbReference type="InterPro" id="IPR002104">
    <property type="entry name" value="Integrase_catalytic"/>
</dbReference>
<evidence type="ECO:0000259" key="2">
    <source>
        <dbReference type="PROSITE" id="PS51898"/>
    </source>
</evidence>
<dbReference type="OrthoDB" id="9788852at2"/>
<reference evidence="3 4" key="1">
    <citation type="submission" date="2019-03" db="EMBL/GenBank/DDBJ databases">
        <title>Genomic Encyclopedia of Type Strains, Phase IV (KMG-IV): sequencing the most valuable type-strain genomes for metagenomic binning, comparative biology and taxonomic classification.</title>
        <authorList>
            <person name="Goeker M."/>
        </authorList>
    </citation>
    <scope>NUCLEOTIDE SEQUENCE [LARGE SCALE GENOMIC DNA]</scope>
    <source>
        <strain evidence="3 4">DSM 100013</strain>
    </source>
</reference>
<dbReference type="PANTHER" id="PTHR30349">
    <property type="entry name" value="PHAGE INTEGRASE-RELATED"/>
    <property type="match status" value="1"/>
</dbReference>
<dbReference type="RefSeq" id="WP_132848684.1">
    <property type="nucleotide sequence ID" value="NZ_CP058648.1"/>
</dbReference>
<dbReference type="InterPro" id="IPR011010">
    <property type="entry name" value="DNA_brk_join_enz"/>
</dbReference>
<keyword evidence="4" id="KW-1185">Reference proteome</keyword>
<protein>
    <submittedName>
        <fullName evidence="3">Phage integrase family protein</fullName>
    </submittedName>
</protein>
<keyword evidence="1" id="KW-0233">DNA recombination</keyword>
<dbReference type="PANTHER" id="PTHR30349:SF82">
    <property type="entry name" value="INTEGRASE_RECOMBINASE YOEC-RELATED"/>
    <property type="match status" value="1"/>
</dbReference>
<accession>A0A4R2U2M2</accession>
<dbReference type="GO" id="GO:0015074">
    <property type="term" value="P:DNA integration"/>
    <property type="evidence" value="ECO:0007669"/>
    <property type="project" value="InterPro"/>
</dbReference>
<dbReference type="EMBL" id="SLYC01000021">
    <property type="protein sequence ID" value="TCQ01893.1"/>
    <property type="molecule type" value="Genomic_DNA"/>
</dbReference>
<dbReference type="Gene3D" id="1.10.443.10">
    <property type="entry name" value="Intergrase catalytic core"/>
    <property type="match status" value="1"/>
</dbReference>
<evidence type="ECO:0000313" key="4">
    <source>
        <dbReference type="Proteomes" id="UP000295504"/>
    </source>
</evidence>
<organism evidence="3 4">
    <name type="scientific">Serpentinicella alkaliphila</name>
    <dbReference type="NCBI Taxonomy" id="1734049"/>
    <lineage>
        <taxon>Bacteria</taxon>
        <taxon>Bacillati</taxon>
        <taxon>Bacillota</taxon>
        <taxon>Clostridia</taxon>
        <taxon>Peptostreptococcales</taxon>
        <taxon>Natronincolaceae</taxon>
        <taxon>Serpentinicella</taxon>
    </lineage>
</organism>
<dbReference type="GO" id="GO:0006310">
    <property type="term" value="P:DNA recombination"/>
    <property type="evidence" value="ECO:0007669"/>
    <property type="project" value="UniProtKB-KW"/>
</dbReference>
<dbReference type="SUPFAM" id="SSF56349">
    <property type="entry name" value="DNA breaking-rejoining enzymes"/>
    <property type="match status" value="1"/>
</dbReference>
<evidence type="ECO:0000313" key="3">
    <source>
        <dbReference type="EMBL" id="TCQ01893.1"/>
    </source>
</evidence>
<dbReference type="AlphaFoldDB" id="A0A4R2U2M2"/>
<dbReference type="GO" id="GO:0003677">
    <property type="term" value="F:DNA binding"/>
    <property type="evidence" value="ECO:0007669"/>
    <property type="project" value="InterPro"/>
</dbReference>
<feature type="domain" description="Tyr recombinase" evidence="2">
    <location>
        <begin position="1"/>
        <end position="184"/>
    </location>
</feature>
<dbReference type="PROSITE" id="PS51898">
    <property type="entry name" value="TYR_RECOMBINASE"/>
    <property type="match status" value="1"/>
</dbReference>
<sequence>MTVEPIKDKKKIEAFLIYLKGKAERDFLLAKFQLNTGLRISDVVEVRVADIFTDTLNFKDYFILRERKTAKEKKIKLNQEIKKALKAYVKNEKLSSGDYLFQSRKGENNYISVTQAYRILKEAANALGIENFGTHSLRKSWGFWTYKASRYNIGLIMDVFNHSSQKITLRYIGIDQEAKDELYSLVQF</sequence>
<proteinExistence type="predicted"/>
<comment type="caution">
    <text evidence="3">The sequence shown here is derived from an EMBL/GenBank/DDBJ whole genome shotgun (WGS) entry which is preliminary data.</text>
</comment>